<name>A0A3E2VUV8_CLOIN</name>
<dbReference type="OrthoDB" id="9808195at2"/>
<evidence type="ECO:0000313" key="6">
    <source>
        <dbReference type="EMBL" id="RGC14963.1"/>
    </source>
</evidence>
<evidence type="ECO:0000256" key="4">
    <source>
        <dbReference type="PIRSR" id="PIRSR001235-2"/>
    </source>
</evidence>
<evidence type="ECO:0000256" key="1">
    <source>
        <dbReference type="ARBA" id="ARBA00006153"/>
    </source>
</evidence>
<dbReference type="SUPFAM" id="SSF55031">
    <property type="entry name" value="Bacterial exopeptidase dimerisation domain"/>
    <property type="match status" value="1"/>
</dbReference>
<dbReference type="NCBIfam" id="NF006771">
    <property type="entry name" value="PRK09290.1-5"/>
    <property type="match status" value="1"/>
</dbReference>
<dbReference type="Gene3D" id="3.30.70.360">
    <property type="match status" value="1"/>
</dbReference>
<dbReference type="SUPFAM" id="SSF53187">
    <property type="entry name" value="Zn-dependent exopeptidases"/>
    <property type="match status" value="1"/>
</dbReference>
<dbReference type="GO" id="GO:0046872">
    <property type="term" value="F:metal ion binding"/>
    <property type="evidence" value="ECO:0007669"/>
    <property type="project" value="UniProtKB-KW"/>
</dbReference>
<feature type="binding site" evidence="3">
    <location>
        <position position="91"/>
    </location>
    <ligand>
        <name>Zn(2+)</name>
        <dbReference type="ChEBI" id="CHEBI:29105"/>
        <label>2</label>
    </ligand>
</feature>
<proteinExistence type="inferred from homology"/>
<dbReference type="Pfam" id="PF01546">
    <property type="entry name" value="Peptidase_M20"/>
    <property type="match status" value="1"/>
</dbReference>
<dbReference type="Pfam" id="PF07687">
    <property type="entry name" value="M20_dimer"/>
    <property type="match status" value="1"/>
</dbReference>
<accession>A0A3E2VUV8</accession>
<gene>
    <name evidence="6" type="ORF">DXA38_11730</name>
</gene>
<comment type="similarity">
    <text evidence="1">Belongs to the peptidase M20 family.</text>
</comment>
<evidence type="ECO:0000256" key="2">
    <source>
        <dbReference type="ARBA" id="ARBA00022801"/>
    </source>
</evidence>
<dbReference type="CDD" id="cd03884">
    <property type="entry name" value="M20_bAS"/>
    <property type="match status" value="1"/>
</dbReference>
<keyword evidence="2 6" id="KW-0378">Hydrolase</keyword>
<feature type="binding site" evidence="4">
    <location>
        <position position="213"/>
    </location>
    <ligand>
        <name>allantoate</name>
        <dbReference type="ChEBI" id="CHEBI:17536"/>
    </ligand>
</feature>
<dbReference type="Gene3D" id="3.40.630.10">
    <property type="entry name" value="Zn peptidases"/>
    <property type="match status" value="1"/>
</dbReference>
<sequence length="406" mass="44618">MKINEKRLWNHIQKLGQIGKASDGSVTRFPFTKEDEAAAVQLKKWMQDAGLSVAADACGNIIGTLKGADPALPPVVCGSHFDTVKEGGIFDGCLGVLAGIEVLQTIREAGMQPQRSLMVIGFRDEEGNRFGYGMIGSRSICGKVDAEGLQTLDQDGITLAQAMKQAGYHPEQYAACRITPLKAYYEVHIEQADVLAAQGLSVGIVEGIAGLVRYTITIHGRSAHAGATPMHRRHDPVTAMSRWILRMTELAQQQPHTVATIGEIHTYPGACNIICDHVSFSLDLRSLDDSILSHILHTMQEFEKTLEREQGVRVKRCLKQQLPAAMCDEQLKQELESCCETLQLPILRLASGAGHDCMNFQDVCPMAMIFVRSQHEGASHCKEEYSTQKDCADGCQLLLEALRKYL</sequence>
<dbReference type="GO" id="GO:0016813">
    <property type="term" value="F:hydrolase activity, acting on carbon-nitrogen (but not peptide) bonds, in linear amidines"/>
    <property type="evidence" value="ECO:0007669"/>
    <property type="project" value="InterPro"/>
</dbReference>
<feature type="binding site" evidence="4">
    <location>
        <position position="285"/>
    </location>
    <ligand>
        <name>allantoate</name>
        <dbReference type="ChEBI" id="CHEBI:17536"/>
    </ligand>
</feature>
<dbReference type="Proteomes" id="UP000260025">
    <property type="component" value="Unassembled WGS sequence"/>
</dbReference>
<comment type="cofactor">
    <cofactor evidence="3">
        <name>Zn(2+)</name>
        <dbReference type="ChEBI" id="CHEBI:29105"/>
    </cofactor>
    <text evidence="3">Binds 2 Zn(2+) ions per subunit.</text>
</comment>
<dbReference type="InterPro" id="IPR036264">
    <property type="entry name" value="Bact_exopeptidase_dim_dom"/>
</dbReference>
<feature type="binding site" evidence="3">
    <location>
        <position position="188"/>
    </location>
    <ligand>
        <name>Zn(2+)</name>
        <dbReference type="ChEBI" id="CHEBI:29105"/>
        <label>1</label>
    </ligand>
</feature>
<dbReference type="EMBL" id="QVEV01000016">
    <property type="protein sequence ID" value="RGC14963.1"/>
    <property type="molecule type" value="Genomic_DNA"/>
</dbReference>
<dbReference type="InterPro" id="IPR011650">
    <property type="entry name" value="Peptidase_M20_dimer"/>
</dbReference>
<feature type="binding site" evidence="3">
    <location>
        <position position="91"/>
    </location>
    <ligand>
        <name>Zn(2+)</name>
        <dbReference type="ChEBI" id="CHEBI:29105"/>
        <label>1</label>
    </ligand>
</feature>
<feature type="binding site" evidence="3">
    <location>
        <position position="80"/>
    </location>
    <ligand>
        <name>Zn(2+)</name>
        <dbReference type="ChEBI" id="CHEBI:29105"/>
        <label>1</label>
    </ligand>
</feature>
<feature type="binding site" evidence="3">
    <location>
        <position position="126"/>
    </location>
    <ligand>
        <name>Zn(2+)</name>
        <dbReference type="ChEBI" id="CHEBI:29105"/>
        <label>2</label>
    </ligand>
</feature>
<reference evidence="6 7" key="1">
    <citation type="submission" date="2018-08" db="EMBL/GenBank/DDBJ databases">
        <title>A genome reference for cultivated species of the human gut microbiota.</title>
        <authorList>
            <person name="Zou Y."/>
            <person name="Xue W."/>
            <person name="Luo G."/>
        </authorList>
    </citation>
    <scope>NUCLEOTIDE SEQUENCE [LARGE SCALE GENOMIC DNA]</scope>
    <source>
        <strain evidence="6 7">OF01-2LB</strain>
    </source>
</reference>
<dbReference type="AlphaFoldDB" id="A0A3E2VUV8"/>
<dbReference type="PANTHER" id="PTHR32494">
    <property type="entry name" value="ALLANTOATE DEIMINASE-RELATED"/>
    <property type="match status" value="1"/>
</dbReference>
<evidence type="ECO:0000256" key="3">
    <source>
        <dbReference type="PIRSR" id="PIRSR001235-1"/>
    </source>
</evidence>
<comment type="caution">
    <text evidence="6">The sequence shown here is derived from an EMBL/GenBank/DDBJ whole genome shotgun (WGS) entry which is preliminary data.</text>
</comment>
<organism evidence="6 7">
    <name type="scientific">Clostridium innocuum</name>
    <dbReference type="NCBI Taxonomy" id="1522"/>
    <lineage>
        <taxon>Bacteria</taxon>
        <taxon>Bacillati</taxon>
        <taxon>Bacillota</taxon>
        <taxon>Clostridia</taxon>
        <taxon>Eubacteriales</taxon>
        <taxon>Clostridiaceae</taxon>
        <taxon>Clostridium</taxon>
    </lineage>
</organism>
<dbReference type="NCBIfam" id="TIGR01879">
    <property type="entry name" value="hydantase"/>
    <property type="match status" value="1"/>
</dbReference>
<feature type="binding site" evidence="3">
    <location>
        <position position="380"/>
    </location>
    <ligand>
        <name>Zn(2+)</name>
        <dbReference type="ChEBI" id="CHEBI:29105"/>
        <label>2</label>
    </ligand>
</feature>
<feature type="domain" description="Peptidase M20 dimerisation" evidence="5">
    <location>
        <begin position="209"/>
        <end position="302"/>
    </location>
</feature>
<feature type="binding site" evidence="4">
    <location>
        <position position="272"/>
    </location>
    <ligand>
        <name>allantoate</name>
        <dbReference type="ChEBI" id="CHEBI:17536"/>
    </ligand>
</feature>
<dbReference type="InterPro" id="IPR010158">
    <property type="entry name" value="Amidase_Cbmase"/>
</dbReference>
<protein>
    <submittedName>
        <fullName evidence="6">Zn-dependent hydrolase</fullName>
    </submittedName>
</protein>
<dbReference type="RefSeq" id="WP_117443326.1">
    <property type="nucleotide sequence ID" value="NZ_JAJFEN010000005.1"/>
</dbReference>
<keyword evidence="3" id="KW-0479">Metal-binding</keyword>
<dbReference type="PANTHER" id="PTHR32494:SF5">
    <property type="entry name" value="ALLANTOATE AMIDOHYDROLASE"/>
    <property type="match status" value="1"/>
</dbReference>
<dbReference type="InterPro" id="IPR002933">
    <property type="entry name" value="Peptidase_M20"/>
</dbReference>
<evidence type="ECO:0000313" key="7">
    <source>
        <dbReference type="Proteomes" id="UP000260025"/>
    </source>
</evidence>
<dbReference type="PIRSF" id="PIRSF001235">
    <property type="entry name" value="Amidase_carbamoylase"/>
    <property type="match status" value="1"/>
</dbReference>
<keyword evidence="3" id="KW-0862">Zinc</keyword>
<evidence type="ECO:0000259" key="5">
    <source>
        <dbReference type="Pfam" id="PF07687"/>
    </source>
</evidence>